<keyword evidence="4 9" id="KW-0812">Transmembrane</keyword>
<dbReference type="SUPFAM" id="SSF54631">
    <property type="entry name" value="CBS-domain pair"/>
    <property type="match status" value="1"/>
</dbReference>
<keyword evidence="6 9" id="KW-1133">Transmembrane helix</keyword>
<dbReference type="Gene3D" id="3.10.580.10">
    <property type="entry name" value="CBS-domain"/>
    <property type="match status" value="1"/>
</dbReference>
<evidence type="ECO:0000256" key="9">
    <source>
        <dbReference type="SAM" id="Phobius"/>
    </source>
</evidence>
<feature type="domain" description="CBS" evidence="10">
    <location>
        <begin position="222"/>
        <end position="278"/>
    </location>
</feature>
<dbReference type="GO" id="GO:0016020">
    <property type="term" value="C:membrane"/>
    <property type="evidence" value="ECO:0007669"/>
    <property type="project" value="UniProtKB-SubCell"/>
</dbReference>
<dbReference type="InterPro" id="IPR000644">
    <property type="entry name" value="CBS_dom"/>
</dbReference>
<keyword evidence="3" id="KW-0813">Transport</keyword>
<feature type="compositionally biased region" description="Polar residues" evidence="8">
    <location>
        <begin position="1"/>
        <end position="11"/>
    </location>
</feature>
<dbReference type="PANTHER" id="PTHR43773:SF1">
    <property type="entry name" value="MAGNESIUM TRANSPORTER MGTE"/>
    <property type="match status" value="1"/>
</dbReference>
<feature type="transmembrane region" description="Helical" evidence="9">
    <location>
        <begin position="335"/>
        <end position="356"/>
    </location>
</feature>
<dbReference type="InterPro" id="IPR006669">
    <property type="entry name" value="MgtE_transporter"/>
</dbReference>
<evidence type="ECO:0000256" key="7">
    <source>
        <dbReference type="ARBA" id="ARBA00023136"/>
    </source>
</evidence>
<accession>A0A381V5E0</accession>
<proteinExistence type="inferred from homology"/>
<dbReference type="Pfam" id="PF00571">
    <property type="entry name" value="CBS"/>
    <property type="match status" value="2"/>
</dbReference>
<gene>
    <name evidence="11" type="ORF">METZ01_LOCUS88454</name>
</gene>
<evidence type="ECO:0000256" key="5">
    <source>
        <dbReference type="ARBA" id="ARBA00022842"/>
    </source>
</evidence>
<sequence>MKNEPNFSKISSGEKAVGETSSDDSFTRMEMKDVRDFLIDHPVKEFLDEFKKLHPADQAEVFTELTNEKQESLIQLLTPEETARVLEYLEPSQIADILEEFERPIVSDILAQATPDVAADILRQLPEKQVAQVLQGMEDSDDVLGLLVHPDETAGGLMTTDFPVVREMVTAGNALDLIRIRPDRVEDIGGMLVVNENGSLVGLLGITQLALARPTSLVSDIMVKKIASINATKDQEEAARVIEKYNLKFLSVVGDMNKLLGIILVEDVVDVLEEEATEDMYKISGMGGEKLYGSLANSVFRRLPWLYINLGTTLVAALVISLFEGTISKLVTLAIFLPVVAGQGGIAGTQTLTLVVRSMALDEIQPGRGFKILIREIALGVIHGIALGVIVGILSWIWKGNPTLGLVVGLAMTANIFVAGLTGAAIPLMLKRLKMDPAVSSAVFVTTITDVLGFILLLGIASLMINSLI</sequence>
<dbReference type="AlphaFoldDB" id="A0A381V5E0"/>
<dbReference type="InterPro" id="IPR046342">
    <property type="entry name" value="CBS_dom_sf"/>
</dbReference>
<dbReference type="SUPFAM" id="SSF161093">
    <property type="entry name" value="MgtE membrane domain-like"/>
    <property type="match status" value="1"/>
</dbReference>
<dbReference type="InterPro" id="IPR006667">
    <property type="entry name" value="SLC41_membr_dom"/>
</dbReference>
<feature type="transmembrane region" description="Helical" evidence="9">
    <location>
        <begin position="377"/>
        <end position="398"/>
    </location>
</feature>
<dbReference type="InterPro" id="IPR006668">
    <property type="entry name" value="Mg_transptr_MgtE_intracell_dom"/>
</dbReference>
<dbReference type="SUPFAM" id="SSF158791">
    <property type="entry name" value="MgtE N-terminal domain-like"/>
    <property type="match status" value="1"/>
</dbReference>
<dbReference type="InterPro" id="IPR036739">
    <property type="entry name" value="SLC41_membr_dom_sf"/>
</dbReference>
<comment type="similarity">
    <text evidence="2">Belongs to the SLC41A transporter family.</text>
</comment>
<dbReference type="Gene3D" id="1.10.357.20">
    <property type="entry name" value="SLC41 divalent cation transporters, integral membrane domain"/>
    <property type="match status" value="1"/>
</dbReference>
<dbReference type="Gene3D" id="1.25.60.10">
    <property type="entry name" value="MgtE N-terminal domain-like"/>
    <property type="match status" value="1"/>
</dbReference>
<dbReference type="PANTHER" id="PTHR43773">
    <property type="entry name" value="MAGNESIUM TRANSPORTER MGTE"/>
    <property type="match status" value="1"/>
</dbReference>
<feature type="transmembrane region" description="Helical" evidence="9">
    <location>
        <begin position="442"/>
        <end position="465"/>
    </location>
</feature>
<dbReference type="NCBIfam" id="TIGR00400">
    <property type="entry name" value="mgtE"/>
    <property type="match status" value="1"/>
</dbReference>
<evidence type="ECO:0000256" key="2">
    <source>
        <dbReference type="ARBA" id="ARBA00009749"/>
    </source>
</evidence>
<evidence type="ECO:0000256" key="4">
    <source>
        <dbReference type="ARBA" id="ARBA00022692"/>
    </source>
</evidence>
<evidence type="ECO:0000256" key="6">
    <source>
        <dbReference type="ARBA" id="ARBA00022989"/>
    </source>
</evidence>
<reference evidence="11" key="1">
    <citation type="submission" date="2018-05" db="EMBL/GenBank/DDBJ databases">
        <authorList>
            <person name="Lanie J.A."/>
            <person name="Ng W.-L."/>
            <person name="Kazmierczak K.M."/>
            <person name="Andrzejewski T.M."/>
            <person name="Davidsen T.M."/>
            <person name="Wayne K.J."/>
            <person name="Tettelin H."/>
            <person name="Glass J.I."/>
            <person name="Rusch D."/>
            <person name="Podicherti R."/>
            <person name="Tsui H.-C.T."/>
            <person name="Winkler M.E."/>
        </authorList>
    </citation>
    <scope>NUCLEOTIDE SEQUENCE</scope>
</reference>
<organism evidence="11">
    <name type="scientific">marine metagenome</name>
    <dbReference type="NCBI Taxonomy" id="408172"/>
    <lineage>
        <taxon>unclassified sequences</taxon>
        <taxon>metagenomes</taxon>
        <taxon>ecological metagenomes</taxon>
    </lineage>
</organism>
<evidence type="ECO:0000313" key="11">
    <source>
        <dbReference type="EMBL" id="SVA35600.1"/>
    </source>
</evidence>
<feature type="domain" description="CBS" evidence="10">
    <location>
        <begin position="158"/>
        <end position="221"/>
    </location>
</feature>
<evidence type="ECO:0000256" key="3">
    <source>
        <dbReference type="ARBA" id="ARBA00022448"/>
    </source>
</evidence>
<dbReference type="PROSITE" id="PS51371">
    <property type="entry name" value="CBS"/>
    <property type="match status" value="2"/>
</dbReference>
<keyword evidence="7 9" id="KW-0472">Membrane</keyword>
<keyword evidence="5" id="KW-0460">Magnesium</keyword>
<dbReference type="Pfam" id="PF03448">
    <property type="entry name" value="MgtE_N"/>
    <property type="match status" value="1"/>
</dbReference>
<evidence type="ECO:0000256" key="1">
    <source>
        <dbReference type="ARBA" id="ARBA00004141"/>
    </source>
</evidence>
<dbReference type="CDD" id="cd04606">
    <property type="entry name" value="CBS_pair_Mg_transporter"/>
    <property type="match status" value="1"/>
</dbReference>
<evidence type="ECO:0000256" key="8">
    <source>
        <dbReference type="SAM" id="MobiDB-lite"/>
    </source>
</evidence>
<dbReference type="GO" id="GO:0015095">
    <property type="term" value="F:magnesium ion transmembrane transporter activity"/>
    <property type="evidence" value="ECO:0007669"/>
    <property type="project" value="InterPro"/>
</dbReference>
<evidence type="ECO:0000259" key="10">
    <source>
        <dbReference type="PROSITE" id="PS51371"/>
    </source>
</evidence>
<protein>
    <recommendedName>
        <fullName evidence="10">CBS domain-containing protein</fullName>
    </recommendedName>
</protein>
<dbReference type="Pfam" id="PF01769">
    <property type="entry name" value="MgtE"/>
    <property type="match status" value="1"/>
</dbReference>
<feature type="transmembrane region" description="Helical" evidence="9">
    <location>
        <begin position="305"/>
        <end position="323"/>
    </location>
</feature>
<dbReference type="InterPro" id="IPR038076">
    <property type="entry name" value="MgtE_N_sf"/>
</dbReference>
<feature type="region of interest" description="Disordered" evidence="8">
    <location>
        <begin position="1"/>
        <end position="25"/>
    </location>
</feature>
<dbReference type="SMART" id="SM00116">
    <property type="entry name" value="CBS"/>
    <property type="match status" value="2"/>
</dbReference>
<feature type="transmembrane region" description="Helical" evidence="9">
    <location>
        <begin position="404"/>
        <end position="430"/>
    </location>
</feature>
<dbReference type="SMART" id="SM00924">
    <property type="entry name" value="MgtE_N"/>
    <property type="match status" value="1"/>
</dbReference>
<name>A0A381V5E0_9ZZZZ</name>
<comment type="subcellular location">
    <subcellularLocation>
        <location evidence="1">Membrane</location>
        <topology evidence="1">Multi-pass membrane protein</topology>
    </subcellularLocation>
</comment>
<dbReference type="EMBL" id="UINC01007903">
    <property type="protein sequence ID" value="SVA35600.1"/>
    <property type="molecule type" value="Genomic_DNA"/>
</dbReference>